<protein>
    <submittedName>
        <fullName evidence="1">DUF600 family protein</fullName>
    </submittedName>
</protein>
<dbReference type="InterPro" id="IPR006728">
    <property type="entry name" value="YezG-like"/>
</dbReference>
<evidence type="ECO:0000313" key="2">
    <source>
        <dbReference type="Proteomes" id="UP000323393"/>
    </source>
</evidence>
<accession>A0AA95B5Q5</accession>
<comment type="caution">
    <text evidence="1">The sequence shown here is derived from an EMBL/GenBank/DDBJ whole genome shotgun (WGS) entry which is preliminary data.</text>
</comment>
<dbReference type="InterPro" id="IPR036170">
    <property type="entry name" value="YezG-like_sf"/>
</dbReference>
<dbReference type="Pfam" id="PF04634">
    <property type="entry name" value="YezG-like"/>
    <property type="match status" value="1"/>
</dbReference>
<reference evidence="1 2" key="1">
    <citation type="submission" date="2019-08" db="EMBL/GenBank/DDBJ databases">
        <title>Bacillus genomes from the desert of Cuatro Cienegas, Coahuila.</title>
        <authorList>
            <person name="Olmedo-Alvarez G."/>
        </authorList>
    </citation>
    <scope>NUCLEOTIDE SEQUENCE [LARGE SCALE GENOMIC DNA]</scope>
    <source>
        <strain evidence="1 2">CH88_3T</strain>
    </source>
</reference>
<dbReference type="AlphaFoldDB" id="A0AA95B5Q5"/>
<name>A0AA95B5Q5_9BACI</name>
<evidence type="ECO:0000313" key="1">
    <source>
        <dbReference type="EMBL" id="TYS58554.1"/>
    </source>
</evidence>
<dbReference type="NCBIfam" id="TIGR01741">
    <property type="entry name" value="staph_tand_hypo"/>
    <property type="match status" value="1"/>
</dbReference>
<dbReference type="Gene3D" id="3.30.500.20">
    <property type="entry name" value="BH3703-like domains"/>
    <property type="match status" value="1"/>
</dbReference>
<dbReference type="RefSeq" id="WP_148966068.1">
    <property type="nucleotide sequence ID" value="NZ_JBNIKZ010000008.1"/>
</dbReference>
<gene>
    <name evidence="1" type="ORF">FZC74_12170</name>
</gene>
<dbReference type="Proteomes" id="UP000323393">
    <property type="component" value="Unassembled WGS sequence"/>
</dbReference>
<sequence length="139" mass="16919">METKNMEIIYQKVANILVEMIPEEWEKVLLYAEVREGFSQVFFYYFPLNQQQPVYSLDIVDSFNVEKTSHKKLKQELYECFENLWNEFKIQDQEQWTNLTYLLDNSGRMKLNYGYDDISELSPDEKQDKWEAEYLKLKQ</sequence>
<organism evidence="1 2">
    <name type="scientific">Sutcliffiella horikoshii</name>
    <dbReference type="NCBI Taxonomy" id="79883"/>
    <lineage>
        <taxon>Bacteria</taxon>
        <taxon>Bacillati</taxon>
        <taxon>Bacillota</taxon>
        <taxon>Bacilli</taxon>
        <taxon>Bacillales</taxon>
        <taxon>Bacillaceae</taxon>
        <taxon>Sutcliffiella</taxon>
    </lineage>
</organism>
<dbReference type="EMBL" id="VTEU01000004">
    <property type="protein sequence ID" value="TYS58554.1"/>
    <property type="molecule type" value="Genomic_DNA"/>
</dbReference>
<dbReference type="SUPFAM" id="SSF160424">
    <property type="entry name" value="BH3703-like"/>
    <property type="match status" value="1"/>
</dbReference>
<proteinExistence type="predicted"/>